<dbReference type="InterPro" id="IPR009100">
    <property type="entry name" value="AcylCoA_DH/oxidase_NM_dom_sf"/>
</dbReference>
<dbReference type="Proteomes" id="UP001298593">
    <property type="component" value="Unassembled WGS sequence"/>
</dbReference>
<gene>
    <name evidence="10" type="ORF">KV113_09970</name>
</gene>
<reference evidence="10 11" key="1">
    <citation type="submission" date="2023-12" db="EMBL/GenBank/DDBJ databases">
        <title>Description of new species of Mycobacterium terrae complex isolated from sewage at the Sao Paulo Zoological Park Foundation in Brazil.</title>
        <authorList>
            <person name="Romagnoli C.L."/>
            <person name="Conceicao E.C."/>
            <person name="Machado E."/>
            <person name="Barreto L.B.P.F."/>
            <person name="Sharma A."/>
            <person name="Silva N.M."/>
            <person name="Marques L.E."/>
            <person name="Juliana M.A."/>
            <person name="Lourenco M.C.S."/>
            <person name="Digiampietri L.A."/>
            <person name="Suffys P.N."/>
            <person name="Viana-Niero C."/>
        </authorList>
    </citation>
    <scope>NUCLEOTIDE SEQUENCE [LARGE SCALE GENOMIC DNA]</scope>
    <source>
        <strain evidence="10 11">MYC340</strain>
    </source>
</reference>
<proteinExistence type="inferred from homology"/>
<dbReference type="Pfam" id="PF02770">
    <property type="entry name" value="Acyl-CoA_dh_M"/>
    <property type="match status" value="1"/>
</dbReference>
<dbReference type="Gene3D" id="1.10.540.10">
    <property type="entry name" value="Acyl-CoA dehydrogenase/oxidase, N-terminal domain"/>
    <property type="match status" value="1"/>
</dbReference>
<feature type="domain" description="Acyl-CoA oxidase/dehydrogenase middle" evidence="8">
    <location>
        <begin position="123"/>
        <end position="216"/>
    </location>
</feature>
<keyword evidence="11" id="KW-1185">Reference proteome</keyword>
<dbReference type="EC" id="1.-.-.-" evidence="10"/>
<comment type="caution">
    <text evidence="10">The sequence shown here is derived from an EMBL/GenBank/DDBJ whole genome shotgun (WGS) entry which is preliminary data.</text>
</comment>
<keyword evidence="5 6" id="KW-0560">Oxidoreductase</keyword>
<evidence type="ECO:0000256" key="6">
    <source>
        <dbReference type="RuleBase" id="RU362125"/>
    </source>
</evidence>
<dbReference type="InterPro" id="IPR006089">
    <property type="entry name" value="Acyl-CoA_DH_CS"/>
</dbReference>
<name>A0ABU5XV69_9MYCO</name>
<dbReference type="EMBL" id="JAYJJU010000007">
    <property type="protein sequence ID" value="MEB3031884.1"/>
    <property type="molecule type" value="Genomic_DNA"/>
</dbReference>
<evidence type="ECO:0000256" key="1">
    <source>
        <dbReference type="ARBA" id="ARBA00001974"/>
    </source>
</evidence>
<dbReference type="SUPFAM" id="SSF47203">
    <property type="entry name" value="Acyl-CoA dehydrogenase C-terminal domain-like"/>
    <property type="match status" value="1"/>
</dbReference>
<dbReference type="PIRSF" id="PIRSF016578">
    <property type="entry name" value="HsaA"/>
    <property type="match status" value="1"/>
</dbReference>
<dbReference type="InterPro" id="IPR013786">
    <property type="entry name" value="AcylCoA_DH/ox_N"/>
</dbReference>
<comment type="cofactor">
    <cofactor evidence="1 6">
        <name>FAD</name>
        <dbReference type="ChEBI" id="CHEBI:57692"/>
    </cofactor>
</comment>
<feature type="domain" description="Acyl-CoA dehydrogenase/oxidase C-terminal" evidence="7">
    <location>
        <begin position="228"/>
        <end position="377"/>
    </location>
</feature>
<dbReference type="Gene3D" id="2.40.110.10">
    <property type="entry name" value="Butyryl-CoA Dehydrogenase, subunit A, domain 2"/>
    <property type="match status" value="1"/>
</dbReference>
<organism evidence="10 11">
    <name type="scientific">[Mycobacterium] nativiensis</name>
    <dbReference type="NCBI Taxonomy" id="2855503"/>
    <lineage>
        <taxon>Bacteria</taxon>
        <taxon>Bacillati</taxon>
        <taxon>Actinomycetota</taxon>
        <taxon>Actinomycetes</taxon>
        <taxon>Mycobacteriales</taxon>
        <taxon>Mycobacteriaceae</taxon>
        <taxon>Mycolicibacter</taxon>
    </lineage>
</organism>
<dbReference type="GO" id="GO:0016491">
    <property type="term" value="F:oxidoreductase activity"/>
    <property type="evidence" value="ECO:0007669"/>
    <property type="project" value="UniProtKB-KW"/>
</dbReference>
<dbReference type="RefSeq" id="WP_329780035.1">
    <property type="nucleotide sequence ID" value="NZ_JAYJJU010000007.1"/>
</dbReference>
<dbReference type="Gene3D" id="1.20.140.10">
    <property type="entry name" value="Butyryl-CoA Dehydrogenase, subunit A, domain 3"/>
    <property type="match status" value="1"/>
</dbReference>
<evidence type="ECO:0000259" key="9">
    <source>
        <dbReference type="Pfam" id="PF02771"/>
    </source>
</evidence>
<evidence type="ECO:0000259" key="8">
    <source>
        <dbReference type="Pfam" id="PF02770"/>
    </source>
</evidence>
<keyword evidence="4 6" id="KW-0274">FAD</keyword>
<keyword evidence="3 6" id="KW-0285">Flavoprotein</keyword>
<dbReference type="Pfam" id="PF02771">
    <property type="entry name" value="Acyl-CoA_dh_N"/>
    <property type="match status" value="1"/>
</dbReference>
<comment type="similarity">
    <text evidence="2 6">Belongs to the acyl-CoA dehydrogenase family.</text>
</comment>
<dbReference type="PANTHER" id="PTHR43884">
    <property type="entry name" value="ACYL-COA DEHYDROGENASE"/>
    <property type="match status" value="1"/>
</dbReference>
<dbReference type="Pfam" id="PF00441">
    <property type="entry name" value="Acyl-CoA_dh_1"/>
    <property type="match status" value="1"/>
</dbReference>
<dbReference type="PROSITE" id="PS00072">
    <property type="entry name" value="ACYL_COA_DH_1"/>
    <property type="match status" value="1"/>
</dbReference>
<evidence type="ECO:0000313" key="10">
    <source>
        <dbReference type="EMBL" id="MEB3031884.1"/>
    </source>
</evidence>
<dbReference type="InterPro" id="IPR009075">
    <property type="entry name" value="AcylCo_DH/oxidase_C"/>
</dbReference>
<dbReference type="InterPro" id="IPR006091">
    <property type="entry name" value="Acyl-CoA_Oxase/DH_mid-dom"/>
</dbReference>
<dbReference type="InterPro" id="IPR046373">
    <property type="entry name" value="Acyl-CoA_Oxase/DH_mid-dom_sf"/>
</dbReference>
<evidence type="ECO:0000313" key="11">
    <source>
        <dbReference type="Proteomes" id="UP001298593"/>
    </source>
</evidence>
<evidence type="ECO:0000256" key="3">
    <source>
        <dbReference type="ARBA" id="ARBA00022630"/>
    </source>
</evidence>
<dbReference type="SUPFAM" id="SSF56645">
    <property type="entry name" value="Acyl-CoA dehydrogenase NM domain-like"/>
    <property type="match status" value="1"/>
</dbReference>
<evidence type="ECO:0000256" key="2">
    <source>
        <dbReference type="ARBA" id="ARBA00009347"/>
    </source>
</evidence>
<evidence type="ECO:0000256" key="5">
    <source>
        <dbReference type="ARBA" id="ARBA00023002"/>
    </source>
</evidence>
<feature type="domain" description="Acyl-CoA dehydrogenase/oxidase N-terminal" evidence="9">
    <location>
        <begin position="6"/>
        <end position="119"/>
    </location>
</feature>
<evidence type="ECO:0000256" key="4">
    <source>
        <dbReference type="ARBA" id="ARBA00022827"/>
    </source>
</evidence>
<sequence length="380" mass="41097">MSAVMTEERRAFVNAVREFSARECGTREQRNALTEGGTSTHSPAIAAKLADLGWLGLTIPEEYGGSGGGLFDACLFVEEMSYGRLPIPSYPVTLIVANSYRKFAPEAIKHEVLGGVARGAVESIAMSEPGSGSDVASLTCRAERVDGGYRINGQKTWCSNAHHADHILLVARTSSEGAKHQGITMFSIPAGTPGLKMNQIDTMGGREVNDLYFTDCFVPEDRLVGAEGQGWAQLIAGLNIERVIIGALYLGIARRAFDDTLAYIKEREQFGKPIGKFQALAHRIADLATEITATELLVHDVARRVDENPEQLLPREASMAKLKASELSKQVSLEGMQMMGGYGYATEYDMESLVRASLVSTIVGGTSEVQRDIIAKTYGL</sequence>
<dbReference type="InterPro" id="IPR036250">
    <property type="entry name" value="AcylCo_DH-like_C"/>
</dbReference>
<protein>
    <submittedName>
        <fullName evidence="10">Acyl-CoA dehydrogenase family protein</fullName>
        <ecNumber evidence="10">1.-.-.-</ecNumber>
    </submittedName>
</protein>
<evidence type="ECO:0000259" key="7">
    <source>
        <dbReference type="Pfam" id="PF00441"/>
    </source>
</evidence>
<dbReference type="InterPro" id="IPR037069">
    <property type="entry name" value="AcylCoA_DH/ox_N_sf"/>
</dbReference>
<dbReference type="PANTHER" id="PTHR43884:SF20">
    <property type="entry name" value="ACYL-COA DEHYDROGENASE FADE28"/>
    <property type="match status" value="1"/>
</dbReference>
<accession>A0ABU5XV69</accession>